<dbReference type="Proteomes" id="UP000681720">
    <property type="component" value="Unassembled WGS sequence"/>
</dbReference>
<feature type="domain" description="ABC transporter" evidence="3">
    <location>
        <begin position="30"/>
        <end position="79"/>
    </location>
</feature>
<dbReference type="GO" id="GO:0016887">
    <property type="term" value="F:ATP hydrolysis activity"/>
    <property type="evidence" value="ECO:0007669"/>
    <property type="project" value="InterPro"/>
</dbReference>
<gene>
    <name evidence="4" type="ORF">BYL167_LOCUS30021</name>
    <name evidence="5" type="ORF">GIL414_LOCUS34444</name>
</gene>
<reference evidence="4" key="1">
    <citation type="submission" date="2021-02" db="EMBL/GenBank/DDBJ databases">
        <authorList>
            <person name="Nowell W R."/>
        </authorList>
    </citation>
    <scope>NUCLEOTIDE SEQUENCE</scope>
</reference>
<dbReference type="EMBL" id="CAJOBJ010079579">
    <property type="protein sequence ID" value="CAF4495003.1"/>
    <property type="molecule type" value="Genomic_DNA"/>
</dbReference>
<evidence type="ECO:0000313" key="5">
    <source>
        <dbReference type="EMBL" id="CAF4495003.1"/>
    </source>
</evidence>
<dbReference type="InterPro" id="IPR050173">
    <property type="entry name" value="ABC_transporter_C-like"/>
</dbReference>
<keyword evidence="1" id="KW-0547">Nucleotide-binding</keyword>
<feature type="non-terminal residue" evidence="4">
    <location>
        <position position="1"/>
    </location>
</feature>
<comment type="caution">
    <text evidence="4">The sequence shown here is derived from an EMBL/GenBank/DDBJ whole genome shotgun (WGS) entry which is preliminary data.</text>
</comment>
<dbReference type="AlphaFoldDB" id="A0A8S2UWN3"/>
<dbReference type="Proteomes" id="UP000681967">
    <property type="component" value="Unassembled WGS sequence"/>
</dbReference>
<evidence type="ECO:0000259" key="3">
    <source>
        <dbReference type="Pfam" id="PF00005"/>
    </source>
</evidence>
<organism evidence="4 6">
    <name type="scientific">Rotaria magnacalcarata</name>
    <dbReference type="NCBI Taxonomy" id="392030"/>
    <lineage>
        <taxon>Eukaryota</taxon>
        <taxon>Metazoa</taxon>
        <taxon>Spiralia</taxon>
        <taxon>Gnathifera</taxon>
        <taxon>Rotifera</taxon>
        <taxon>Eurotatoria</taxon>
        <taxon>Bdelloidea</taxon>
        <taxon>Philodinida</taxon>
        <taxon>Philodinidae</taxon>
        <taxon>Rotaria</taxon>
    </lineage>
</organism>
<feature type="non-terminal residue" evidence="4">
    <location>
        <position position="83"/>
    </location>
</feature>
<dbReference type="GO" id="GO:0005524">
    <property type="term" value="F:ATP binding"/>
    <property type="evidence" value="ECO:0007669"/>
    <property type="project" value="UniProtKB-KW"/>
</dbReference>
<dbReference type="GO" id="GO:0016020">
    <property type="term" value="C:membrane"/>
    <property type="evidence" value="ECO:0007669"/>
    <property type="project" value="TreeGrafter"/>
</dbReference>
<protein>
    <recommendedName>
        <fullName evidence="3">ABC transporter domain-containing protein</fullName>
    </recommendedName>
</protein>
<dbReference type="SUPFAM" id="SSF52540">
    <property type="entry name" value="P-loop containing nucleoside triphosphate hydrolases"/>
    <property type="match status" value="1"/>
</dbReference>
<dbReference type="EMBL" id="CAJOBH010047799">
    <property type="protein sequence ID" value="CAF4363847.1"/>
    <property type="molecule type" value="Genomic_DNA"/>
</dbReference>
<sequence length="83" mass="9083">YEPSINWPSHGRIVFDNVSISYFQDSPLVLRGISLNIEPGEKIGIIGRTGAGKSSFIQALFQMAILVDGHIQIDNVDIATVEL</sequence>
<dbReference type="Gene3D" id="3.40.50.300">
    <property type="entry name" value="P-loop containing nucleotide triphosphate hydrolases"/>
    <property type="match status" value="1"/>
</dbReference>
<evidence type="ECO:0000256" key="1">
    <source>
        <dbReference type="ARBA" id="ARBA00022741"/>
    </source>
</evidence>
<dbReference type="PANTHER" id="PTHR24223">
    <property type="entry name" value="ATP-BINDING CASSETTE SUB-FAMILY C"/>
    <property type="match status" value="1"/>
</dbReference>
<dbReference type="Pfam" id="PF00005">
    <property type="entry name" value="ABC_tran"/>
    <property type="match status" value="1"/>
</dbReference>
<evidence type="ECO:0000313" key="4">
    <source>
        <dbReference type="EMBL" id="CAF4363847.1"/>
    </source>
</evidence>
<dbReference type="InterPro" id="IPR027417">
    <property type="entry name" value="P-loop_NTPase"/>
</dbReference>
<proteinExistence type="predicted"/>
<accession>A0A8S2UWN3</accession>
<dbReference type="GO" id="GO:0042626">
    <property type="term" value="F:ATPase-coupled transmembrane transporter activity"/>
    <property type="evidence" value="ECO:0007669"/>
    <property type="project" value="TreeGrafter"/>
</dbReference>
<keyword evidence="2" id="KW-0067">ATP-binding</keyword>
<evidence type="ECO:0000256" key="2">
    <source>
        <dbReference type="ARBA" id="ARBA00022840"/>
    </source>
</evidence>
<name>A0A8S2UWN3_9BILA</name>
<evidence type="ECO:0000313" key="6">
    <source>
        <dbReference type="Proteomes" id="UP000681967"/>
    </source>
</evidence>
<dbReference type="InterPro" id="IPR003439">
    <property type="entry name" value="ABC_transporter-like_ATP-bd"/>
</dbReference>